<reference evidence="3 4" key="1">
    <citation type="journal article" date="2021" name="Microorganisms">
        <title>Genome Evolution of Filamentous Cyanobacterium Nostoc Species: From Facultative Symbiosis to Free Living.</title>
        <authorList>
            <person name="Huo D."/>
            <person name="Li H."/>
            <person name="Cai F."/>
            <person name="Guo X."/>
            <person name="Qiao Z."/>
            <person name="Wang W."/>
            <person name="Yu G."/>
            <person name="Li R."/>
        </authorList>
    </citation>
    <scope>NUCLEOTIDE SEQUENCE [LARGE SCALE GENOMIC DNA]</scope>
    <source>
        <strain evidence="3 4">CHAB 5714</strain>
    </source>
</reference>
<keyword evidence="4" id="KW-1185">Reference proteome</keyword>
<gene>
    <name evidence="3" type="ORF">LC586_22465</name>
</gene>
<feature type="transmembrane region" description="Helical" evidence="1">
    <location>
        <begin position="9"/>
        <end position="30"/>
    </location>
</feature>
<sequence>MVYSNPRKLLLTSVGVIAIAYISTCLFLFVRQPYLIFRPTPKILTLPSSPDFLLPYKDVRLPIADSNEYIHGWWIPAPLPKEKVSLIPNEPVKILKSPKTFLYFCGAANNKGYYNYIGRLQAMRQLGFSVLVIDYRGFGSSNGSFPSESQLYQDSQIAWNYLVKIQQIPPDKIVIYGESMGGAVAINLAVKHPEANGLIVQSSFTSMAEQIKYRDWLRMFPIDLLLTQKFDSLSKVRSLRLPVLFIHGTDDSIVPSYMSQQLYNAALEPKQLLLIPKGKHVQIYQPGSNSYLQAIQKFIQKIESQE</sequence>
<keyword evidence="1" id="KW-0472">Membrane</keyword>
<feature type="domain" description="Serine aminopeptidase S33" evidence="2">
    <location>
        <begin position="112"/>
        <end position="219"/>
    </location>
</feature>
<comment type="caution">
    <text evidence="3">The sequence shown here is derived from an EMBL/GenBank/DDBJ whole genome shotgun (WGS) entry which is preliminary data.</text>
</comment>
<dbReference type="PRINTS" id="PR00111">
    <property type="entry name" value="ABHYDROLASE"/>
</dbReference>
<dbReference type="PANTHER" id="PTHR12277">
    <property type="entry name" value="ALPHA/BETA HYDROLASE DOMAIN-CONTAINING PROTEIN"/>
    <property type="match status" value="1"/>
</dbReference>
<keyword evidence="1" id="KW-1133">Transmembrane helix</keyword>
<dbReference type="EMBL" id="JAIVFQ010000039">
    <property type="protein sequence ID" value="MCC5601893.1"/>
    <property type="molecule type" value="Genomic_DNA"/>
</dbReference>
<keyword evidence="1" id="KW-0812">Transmembrane</keyword>
<dbReference type="PANTHER" id="PTHR12277:SF81">
    <property type="entry name" value="PROTEIN ABHD13"/>
    <property type="match status" value="1"/>
</dbReference>
<keyword evidence="3" id="KW-0378">Hydrolase</keyword>
<dbReference type="InterPro" id="IPR029058">
    <property type="entry name" value="AB_hydrolase_fold"/>
</dbReference>
<dbReference type="SUPFAM" id="SSF53474">
    <property type="entry name" value="alpha/beta-Hydrolases"/>
    <property type="match status" value="1"/>
</dbReference>
<proteinExistence type="predicted"/>
<protein>
    <submittedName>
        <fullName evidence="3">Alpha/beta hydrolase</fullName>
    </submittedName>
</protein>
<accession>A0ABS8ICU7</accession>
<organism evidence="3 4">
    <name type="scientific">Nostoc favosum CHAB5714</name>
    <dbReference type="NCBI Taxonomy" id="2780399"/>
    <lineage>
        <taxon>Bacteria</taxon>
        <taxon>Bacillati</taxon>
        <taxon>Cyanobacteriota</taxon>
        <taxon>Cyanophyceae</taxon>
        <taxon>Nostocales</taxon>
        <taxon>Nostocaceae</taxon>
        <taxon>Nostoc</taxon>
        <taxon>Nostoc favosum</taxon>
    </lineage>
</organism>
<name>A0ABS8ICU7_9NOSO</name>
<evidence type="ECO:0000313" key="3">
    <source>
        <dbReference type="EMBL" id="MCC5601893.1"/>
    </source>
</evidence>
<dbReference type="Proteomes" id="UP001199525">
    <property type="component" value="Unassembled WGS sequence"/>
</dbReference>
<dbReference type="GO" id="GO:0016787">
    <property type="term" value="F:hydrolase activity"/>
    <property type="evidence" value="ECO:0007669"/>
    <property type="project" value="UniProtKB-KW"/>
</dbReference>
<dbReference type="RefSeq" id="WP_229486880.1">
    <property type="nucleotide sequence ID" value="NZ_JAIVFQ010000039.1"/>
</dbReference>
<dbReference type="Pfam" id="PF12146">
    <property type="entry name" value="Hydrolase_4"/>
    <property type="match status" value="1"/>
</dbReference>
<dbReference type="InterPro" id="IPR022742">
    <property type="entry name" value="Hydrolase_4"/>
</dbReference>
<evidence type="ECO:0000259" key="2">
    <source>
        <dbReference type="Pfam" id="PF12146"/>
    </source>
</evidence>
<evidence type="ECO:0000256" key="1">
    <source>
        <dbReference type="SAM" id="Phobius"/>
    </source>
</evidence>
<dbReference type="Gene3D" id="3.40.50.1820">
    <property type="entry name" value="alpha/beta hydrolase"/>
    <property type="match status" value="1"/>
</dbReference>
<dbReference type="InterPro" id="IPR000073">
    <property type="entry name" value="AB_hydrolase_1"/>
</dbReference>
<evidence type="ECO:0000313" key="4">
    <source>
        <dbReference type="Proteomes" id="UP001199525"/>
    </source>
</evidence>